<dbReference type="Gene3D" id="1.10.3720.10">
    <property type="entry name" value="MetI-like"/>
    <property type="match status" value="1"/>
</dbReference>
<keyword evidence="4 7" id="KW-0812">Transmembrane</keyword>
<evidence type="ECO:0000256" key="5">
    <source>
        <dbReference type="ARBA" id="ARBA00022989"/>
    </source>
</evidence>
<dbReference type="InterPro" id="IPR000515">
    <property type="entry name" value="MetI-like"/>
</dbReference>
<keyword evidence="2 7" id="KW-0813">Transport</keyword>
<evidence type="ECO:0000256" key="4">
    <source>
        <dbReference type="ARBA" id="ARBA00022692"/>
    </source>
</evidence>
<dbReference type="CDD" id="cd06261">
    <property type="entry name" value="TM_PBP2"/>
    <property type="match status" value="1"/>
</dbReference>
<feature type="transmembrane region" description="Helical" evidence="7">
    <location>
        <begin position="310"/>
        <end position="331"/>
    </location>
</feature>
<keyword evidence="5 7" id="KW-1133">Transmembrane helix</keyword>
<keyword evidence="6 7" id="KW-0472">Membrane</keyword>
<comment type="caution">
    <text evidence="9">The sequence shown here is derived from an EMBL/GenBank/DDBJ whole genome shotgun (WGS) entry which is preliminary data.</text>
</comment>
<sequence length="399" mass="44530">MLKRVQFKEEDAQDVSGPSLTYLQDVWRRLKKNKLSIFGLCLIILIIALALFGQFLTKYDYSTQDLTMSNLPPILKCYDIGGENLIYIHKEYTLYAVTRDGEVLERYEPTKDQAAFRSREYQIDGTTVKLDYSGAVRVTALEKKGQMEEAKKIEKVTLSQNGKKLDLSQSKTVWNRSYIFGTDYLGRDLFARVMYGARISLLVALMAAIVQFFIGILYGGIAGYFGGKVDNIMMRIVDIISTVPLTLYVVLLMVVLSPGIVTIMIALGSVYWVDMARQVRGQILTIKNQEYVMAARTIGASTGKIMVRHLVPNAMGAIIVTLTMSIPNAIFTESFLSFIGLGVSAPAASWGTLANDALSGLRTYPYQLFFPSLFICLTVLAFNFLGDGLRDALDPKLRK</sequence>
<dbReference type="Proteomes" id="UP000886886">
    <property type="component" value="Unassembled WGS sequence"/>
</dbReference>
<feature type="domain" description="ABC transmembrane type-1" evidence="8">
    <location>
        <begin position="197"/>
        <end position="386"/>
    </location>
</feature>
<evidence type="ECO:0000313" key="10">
    <source>
        <dbReference type="Proteomes" id="UP000886886"/>
    </source>
</evidence>
<name>A0A9D0ZXM0_9FIRM</name>
<dbReference type="InterPro" id="IPR050366">
    <property type="entry name" value="BP-dependent_transpt_permease"/>
</dbReference>
<evidence type="ECO:0000256" key="6">
    <source>
        <dbReference type="ARBA" id="ARBA00023136"/>
    </source>
</evidence>
<evidence type="ECO:0000256" key="2">
    <source>
        <dbReference type="ARBA" id="ARBA00022448"/>
    </source>
</evidence>
<dbReference type="PANTHER" id="PTHR43386:SF22">
    <property type="entry name" value="OLIGOPEPTIDE TRANSPORT SYSTEM PERMEASE PROTEIN OPPC"/>
    <property type="match status" value="1"/>
</dbReference>
<evidence type="ECO:0000256" key="1">
    <source>
        <dbReference type="ARBA" id="ARBA00004651"/>
    </source>
</evidence>
<reference evidence="9" key="1">
    <citation type="submission" date="2020-10" db="EMBL/GenBank/DDBJ databases">
        <authorList>
            <person name="Gilroy R."/>
        </authorList>
    </citation>
    <scope>NUCLEOTIDE SEQUENCE</scope>
    <source>
        <strain evidence="9">ChiSjej3B21-11622</strain>
    </source>
</reference>
<dbReference type="InterPro" id="IPR025966">
    <property type="entry name" value="OppC_N"/>
</dbReference>
<evidence type="ECO:0000313" key="9">
    <source>
        <dbReference type="EMBL" id="HIQ97877.1"/>
    </source>
</evidence>
<feature type="transmembrane region" description="Helical" evidence="7">
    <location>
        <begin position="199"/>
        <end position="225"/>
    </location>
</feature>
<dbReference type="SUPFAM" id="SSF161098">
    <property type="entry name" value="MetI-like"/>
    <property type="match status" value="1"/>
</dbReference>
<feature type="transmembrane region" description="Helical" evidence="7">
    <location>
        <begin position="35"/>
        <end position="56"/>
    </location>
</feature>
<organism evidence="9 10">
    <name type="scientific">Candidatus Limivivens merdigallinarum</name>
    <dbReference type="NCBI Taxonomy" id="2840859"/>
    <lineage>
        <taxon>Bacteria</taxon>
        <taxon>Bacillati</taxon>
        <taxon>Bacillota</taxon>
        <taxon>Clostridia</taxon>
        <taxon>Lachnospirales</taxon>
        <taxon>Lachnospiraceae</taxon>
        <taxon>Lachnospiraceae incertae sedis</taxon>
        <taxon>Candidatus Limivivens</taxon>
    </lineage>
</organism>
<dbReference type="PROSITE" id="PS50928">
    <property type="entry name" value="ABC_TM1"/>
    <property type="match status" value="1"/>
</dbReference>
<protein>
    <submittedName>
        <fullName evidence="9">ABC transporter permease</fullName>
    </submittedName>
</protein>
<evidence type="ECO:0000259" key="8">
    <source>
        <dbReference type="PROSITE" id="PS50928"/>
    </source>
</evidence>
<dbReference type="PANTHER" id="PTHR43386">
    <property type="entry name" value="OLIGOPEPTIDE TRANSPORT SYSTEM PERMEASE PROTEIN APPC"/>
    <property type="match status" value="1"/>
</dbReference>
<keyword evidence="3" id="KW-1003">Cell membrane</keyword>
<dbReference type="Pfam" id="PF12911">
    <property type="entry name" value="OppC_N"/>
    <property type="match status" value="1"/>
</dbReference>
<dbReference type="AlphaFoldDB" id="A0A9D0ZXM0"/>
<feature type="transmembrane region" description="Helical" evidence="7">
    <location>
        <begin position="245"/>
        <end position="273"/>
    </location>
</feature>
<accession>A0A9D0ZXM0</accession>
<evidence type="ECO:0000256" key="3">
    <source>
        <dbReference type="ARBA" id="ARBA00022475"/>
    </source>
</evidence>
<reference evidence="9" key="2">
    <citation type="journal article" date="2021" name="PeerJ">
        <title>Extensive microbial diversity within the chicken gut microbiome revealed by metagenomics and culture.</title>
        <authorList>
            <person name="Gilroy R."/>
            <person name="Ravi A."/>
            <person name="Getino M."/>
            <person name="Pursley I."/>
            <person name="Horton D.L."/>
            <person name="Alikhan N.F."/>
            <person name="Baker D."/>
            <person name="Gharbi K."/>
            <person name="Hall N."/>
            <person name="Watson M."/>
            <person name="Adriaenssens E.M."/>
            <person name="Foster-Nyarko E."/>
            <person name="Jarju S."/>
            <person name="Secka A."/>
            <person name="Antonio M."/>
            <person name="Oren A."/>
            <person name="Chaudhuri R.R."/>
            <person name="La Ragione R."/>
            <person name="Hildebrand F."/>
            <person name="Pallen M.J."/>
        </authorList>
    </citation>
    <scope>NUCLEOTIDE SEQUENCE</scope>
    <source>
        <strain evidence="9">ChiSjej3B21-11622</strain>
    </source>
</reference>
<comment type="subcellular location">
    <subcellularLocation>
        <location evidence="1 7">Cell membrane</location>
        <topology evidence="1 7">Multi-pass membrane protein</topology>
    </subcellularLocation>
</comment>
<evidence type="ECO:0000256" key="7">
    <source>
        <dbReference type="RuleBase" id="RU363032"/>
    </source>
</evidence>
<dbReference type="GO" id="GO:0005886">
    <property type="term" value="C:plasma membrane"/>
    <property type="evidence" value="ECO:0007669"/>
    <property type="project" value="UniProtKB-SubCell"/>
</dbReference>
<feature type="transmembrane region" description="Helical" evidence="7">
    <location>
        <begin position="368"/>
        <end position="389"/>
    </location>
</feature>
<dbReference type="InterPro" id="IPR035906">
    <property type="entry name" value="MetI-like_sf"/>
</dbReference>
<comment type="similarity">
    <text evidence="7">Belongs to the binding-protein-dependent transport system permease family.</text>
</comment>
<dbReference type="GO" id="GO:0055085">
    <property type="term" value="P:transmembrane transport"/>
    <property type="evidence" value="ECO:0007669"/>
    <property type="project" value="InterPro"/>
</dbReference>
<dbReference type="Pfam" id="PF00528">
    <property type="entry name" value="BPD_transp_1"/>
    <property type="match status" value="1"/>
</dbReference>
<gene>
    <name evidence="9" type="ORF">IAB26_15110</name>
</gene>
<dbReference type="EMBL" id="DVFT01000222">
    <property type="protein sequence ID" value="HIQ97877.1"/>
    <property type="molecule type" value="Genomic_DNA"/>
</dbReference>
<proteinExistence type="inferred from homology"/>